<dbReference type="Proteomes" id="UP000054248">
    <property type="component" value="Unassembled WGS sequence"/>
</dbReference>
<organism evidence="1 2">
    <name type="scientific">Tulasnella calospora MUT 4182</name>
    <dbReference type="NCBI Taxonomy" id="1051891"/>
    <lineage>
        <taxon>Eukaryota</taxon>
        <taxon>Fungi</taxon>
        <taxon>Dikarya</taxon>
        <taxon>Basidiomycota</taxon>
        <taxon>Agaricomycotina</taxon>
        <taxon>Agaricomycetes</taxon>
        <taxon>Cantharellales</taxon>
        <taxon>Tulasnellaceae</taxon>
        <taxon>Tulasnella</taxon>
    </lineage>
</organism>
<sequence>KANPGDPDWLRAVKVTFNAVETVSGAIPIVGSYVGAAANVGTKVVEMVQNMKSNEEAAKDLCIYASRLSGILKNFEGRSVDKRRDDLTKYITELQRQLQLVQYQIEELNSSGTLTKAFFSDDHGRTLKGYQEAIRVALEQIQLLVSLNTTSLVTELYDKEALKEQRRLLNLLGDA</sequence>
<accession>A0A0C3QPW2</accession>
<dbReference type="OrthoDB" id="3250957at2759"/>
<dbReference type="HOGENOM" id="CLU_1536222_0_0_1"/>
<protein>
    <recommendedName>
        <fullName evidence="3">Fungal N-terminal domain-containing protein</fullName>
    </recommendedName>
</protein>
<reference evidence="1 2" key="1">
    <citation type="submission" date="2014-04" db="EMBL/GenBank/DDBJ databases">
        <authorList>
            <consortium name="DOE Joint Genome Institute"/>
            <person name="Kuo A."/>
            <person name="Girlanda M."/>
            <person name="Perotto S."/>
            <person name="Kohler A."/>
            <person name="Nagy L.G."/>
            <person name="Floudas D."/>
            <person name="Copeland A."/>
            <person name="Barry K.W."/>
            <person name="Cichocki N."/>
            <person name="Veneault-Fourrey C."/>
            <person name="LaButti K."/>
            <person name="Lindquist E.A."/>
            <person name="Lipzen A."/>
            <person name="Lundell T."/>
            <person name="Morin E."/>
            <person name="Murat C."/>
            <person name="Sun H."/>
            <person name="Tunlid A."/>
            <person name="Henrissat B."/>
            <person name="Grigoriev I.V."/>
            <person name="Hibbett D.S."/>
            <person name="Martin F."/>
            <person name="Nordberg H.P."/>
            <person name="Cantor M.N."/>
            <person name="Hua S.X."/>
        </authorList>
    </citation>
    <scope>NUCLEOTIDE SEQUENCE [LARGE SCALE GENOMIC DNA]</scope>
    <source>
        <strain evidence="1 2">MUT 4182</strain>
    </source>
</reference>
<dbReference type="Gene3D" id="1.20.930.20">
    <property type="entry name" value="Adaptor protein Cbl, N-terminal domain"/>
    <property type="match status" value="1"/>
</dbReference>
<dbReference type="CDD" id="cd21037">
    <property type="entry name" value="MLKL_NTD"/>
    <property type="match status" value="1"/>
</dbReference>
<evidence type="ECO:0000313" key="2">
    <source>
        <dbReference type="Proteomes" id="UP000054248"/>
    </source>
</evidence>
<keyword evidence="2" id="KW-1185">Reference proteome</keyword>
<gene>
    <name evidence="1" type="ORF">M407DRAFT_21363</name>
</gene>
<name>A0A0C3QPW2_9AGAM</name>
<dbReference type="AlphaFoldDB" id="A0A0C3QPW2"/>
<evidence type="ECO:0008006" key="3">
    <source>
        <dbReference type="Google" id="ProtNLM"/>
    </source>
</evidence>
<feature type="non-terminal residue" evidence="1">
    <location>
        <position position="175"/>
    </location>
</feature>
<feature type="non-terminal residue" evidence="1">
    <location>
        <position position="1"/>
    </location>
</feature>
<reference evidence="2" key="2">
    <citation type="submission" date="2015-01" db="EMBL/GenBank/DDBJ databases">
        <title>Evolutionary Origins and Diversification of the Mycorrhizal Mutualists.</title>
        <authorList>
            <consortium name="DOE Joint Genome Institute"/>
            <consortium name="Mycorrhizal Genomics Consortium"/>
            <person name="Kohler A."/>
            <person name="Kuo A."/>
            <person name="Nagy L.G."/>
            <person name="Floudas D."/>
            <person name="Copeland A."/>
            <person name="Barry K.W."/>
            <person name="Cichocki N."/>
            <person name="Veneault-Fourrey C."/>
            <person name="LaButti K."/>
            <person name="Lindquist E.A."/>
            <person name="Lipzen A."/>
            <person name="Lundell T."/>
            <person name="Morin E."/>
            <person name="Murat C."/>
            <person name="Riley R."/>
            <person name="Ohm R."/>
            <person name="Sun H."/>
            <person name="Tunlid A."/>
            <person name="Henrissat B."/>
            <person name="Grigoriev I.V."/>
            <person name="Hibbett D.S."/>
            <person name="Martin F."/>
        </authorList>
    </citation>
    <scope>NUCLEOTIDE SEQUENCE [LARGE SCALE GENOMIC DNA]</scope>
    <source>
        <strain evidence="2">MUT 4182</strain>
    </source>
</reference>
<evidence type="ECO:0000313" key="1">
    <source>
        <dbReference type="EMBL" id="KIO29464.1"/>
    </source>
</evidence>
<dbReference type="InterPro" id="IPR036537">
    <property type="entry name" value="Adaptor_Cbl_N_dom_sf"/>
</dbReference>
<dbReference type="GO" id="GO:0007166">
    <property type="term" value="P:cell surface receptor signaling pathway"/>
    <property type="evidence" value="ECO:0007669"/>
    <property type="project" value="InterPro"/>
</dbReference>
<dbReference type="EMBL" id="KN822982">
    <property type="protein sequence ID" value="KIO29464.1"/>
    <property type="molecule type" value="Genomic_DNA"/>
</dbReference>
<proteinExistence type="predicted"/>
<dbReference type="InterPro" id="IPR059179">
    <property type="entry name" value="MLKL-like_MCAfunc"/>
</dbReference>